<evidence type="ECO:0000256" key="1">
    <source>
        <dbReference type="SAM" id="SignalP"/>
    </source>
</evidence>
<reference evidence="2" key="2">
    <citation type="submission" date="2021-04" db="EMBL/GenBank/DDBJ databases">
        <authorList>
            <person name="Gilroy R."/>
        </authorList>
    </citation>
    <scope>NUCLEOTIDE SEQUENCE</scope>
    <source>
        <strain evidence="2">ChiHecec2B26-12326</strain>
    </source>
</reference>
<sequence>MKKLLFLSLLFSIVPFMACDDEEDVYKRPAYEPYRAICGIENGRENIAWIRDTIQIEKDRFKEDKTMLFFEIYKAELNGNDVVLFMAPSDVLYYTHAYSCQGELLDLTQDEHDYLIENHSSWSCLFDVSDYTQ</sequence>
<reference evidence="2" key="1">
    <citation type="journal article" date="2021" name="PeerJ">
        <title>Extensive microbial diversity within the chicken gut microbiome revealed by metagenomics and culture.</title>
        <authorList>
            <person name="Gilroy R."/>
            <person name="Ravi A."/>
            <person name="Getino M."/>
            <person name="Pursley I."/>
            <person name="Horton D.L."/>
            <person name="Alikhan N.F."/>
            <person name="Baker D."/>
            <person name="Gharbi K."/>
            <person name="Hall N."/>
            <person name="Watson M."/>
            <person name="Adriaenssens E.M."/>
            <person name="Foster-Nyarko E."/>
            <person name="Jarju S."/>
            <person name="Secka A."/>
            <person name="Antonio M."/>
            <person name="Oren A."/>
            <person name="Chaudhuri R.R."/>
            <person name="La Ragione R."/>
            <person name="Hildebrand F."/>
            <person name="Pallen M.J."/>
        </authorList>
    </citation>
    <scope>NUCLEOTIDE SEQUENCE</scope>
    <source>
        <strain evidence="2">ChiHecec2B26-12326</strain>
    </source>
</reference>
<protein>
    <recommendedName>
        <fullName evidence="4">Lipoprotein</fullName>
    </recommendedName>
</protein>
<evidence type="ECO:0008006" key="4">
    <source>
        <dbReference type="Google" id="ProtNLM"/>
    </source>
</evidence>
<keyword evidence="1" id="KW-0732">Signal</keyword>
<comment type="caution">
    <text evidence="2">The sequence shown here is derived from an EMBL/GenBank/DDBJ whole genome shotgun (WGS) entry which is preliminary data.</text>
</comment>
<dbReference type="AlphaFoldDB" id="A0A9D1XS75"/>
<feature type="signal peptide" evidence="1">
    <location>
        <begin position="1"/>
        <end position="18"/>
    </location>
</feature>
<name>A0A9D1XS75_9BACT</name>
<organism evidence="2 3">
    <name type="scientific">Candidatus Parabacteroides intestinigallinarum</name>
    <dbReference type="NCBI Taxonomy" id="2838722"/>
    <lineage>
        <taxon>Bacteria</taxon>
        <taxon>Pseudomonadati</taxon>
        <taxon>Bacteroidota</taxon>
        <taxon>Bacteroidia</taxon>
        <taxon>Bacteroidales</taxon>
        <taxon>Tannerellaceae</taxon>
        <taxon>Parabacteroides</taxon>
    </lineage>
</organism>
<evidence type="ECO:0000313" key="2">
    <source>
        <dbReference type="EMBL" id="HIX86673.1"/>
    </source>
</evidence>
<dbReference type="Proteomes" id="UP000823847">
    <property type="component" value="Unassembled WGS sequence"/>
</dbReference>
<gene>
    <name evidence="2" type="ORF">H9848_08740</name>
</gene>
<dbReference type="EMBL" id="DXEN01000066">
    <property type="protein sequence ID" value="HIX86673.1"/>
    <property type="molecule type" value="Genomic_DNA"/>
</dbReference>
<evidence type="ECO:0000313" key="3">
    <source>
        <dbReference type="Proteomes" id="UP000823847"/>
    </source>
</evidence>
<proteinExistence type="predicted"/>
<accession>A0A9D1XS75</accession>
<feature type="chain" id="PRO_5039349273" description="Lipoprotein" evidence="1">
    <location>
        <begin position="19"/>
        <end position="133"/>
    </location>
</feature>